<proteinExistence type="predicted"/>
<name>F0UBI1_AJEC8</name>
<protein>
    <submittedName>
        <fullName evidence="2">Uncharacterized protein</fullName>
    </submittedName>
</protein>
<dbReference type="EMBL" id="DS990637">
    <property type="protein sequence ID" value="EGC43882.1"/>
    <property type="molecule type" value="Genomic_DNA"/>
</dbReference>
<organism evidence="3">
    <name type="scientific">Ajellomyces capsulatus (strain H88)</name>
    <name type="common">Darling's disease fungus</name>
    <name type="synonym">Histoplasma capsulatum</name>
    <dbReference type="NCBI Taxonomy" id="544711"/>
    <lineage>
        <taxon>Eukaryota</taxon>
        <taxon>Fungi</taxon>
        <taxon>Dikarya</taxon>
        <taxon>Ascomycota</taxon>
        <taxon>Pezizomycotina</taxon>
        <taxon>Eurotiomycetes</taxon>
        <taxon>Eurotiomycetidae</taxon>
        <taxon>Onygenales</taxon>
        <taxon>Ajellomycetaceae</taxon>
        <taxon>Histoplasma</taxon>
    </lineage>
</organism>
<evidence type="ECO:0000313" key="3">
    <source>
        <dbReference type="Proteomes" id="UP000008142"/>
    </source>
</evidence>
<evidence type="ECO:0000313" key="2">
    <source>
        <dbReference type="EMBL" id="EGC43882.1"/>
    </source>
</evidence>
<feature type="region of interest" description="Disordered" evidence="1">
    <location>
        <begin position="83"/>
        <end position="112"/>
    </location>
</feature>
<gene>
    <name evidence="2" type="ORF">HCEG_03097</name>
</gene>
<accession>F0UBI1</accession>
<dbReference type="OrthoDB" id="10412733at2759"/>
<reference evidence="3" key="1">
    <citation type="submission" date="2008-07" db="EMBL/GenBank/DDBJ databases">
        <title>Annotation of Ajellomyces capsulatus strain H88.</title>
        <authorList>
            <person name="Champion M."/>
            <person name="Cuomo C."/>
            <person name="Ma L.-J."/>
            <person name="Henn M.R."/>
            <person name="Sil A."/>
            <person name="Goldman B."/>
            <person name="Young S.K."/>
            <person name="Kodira C.D."/>
            <person name="Zeng Q."/>
            <person name="Koehrsen M."/>
            <person name="Alvarado L."/>
            <person name="Berlin A."/>
            <person name="Borenstein D."/>
            <person name="Chen Z."/>
            <person name="Engels R."/>
            <person name="Freedman E."/>
            <person name="Gellesch M."/>
            <person name="Goldberg J."/>
            <person name="Griggs A."/>
            <person name="Gujja S."/>
            <person name="Heiman D."/>
            <person name="Hepburn T."/>
            <person name="Howarth C."/>
            <person name="Jen D."/>
            <person name="Larson L."/>
            <person name="Lewis B."/>
            <person name="Mehta T."/>
            <person name="Park D."/>
            <person name="Pearson M."/>
            <person name="Roberts A."/>
            <person name="Saif S."/>
            <person name="Shea T."/>
            <person name="Shenoy N."/>
            <person name="Sisk P."/>
            <person name="Stolte C."/>
            <person name="Sykes S."/>
            <person name="Walk T."/>
            <person name="White J."/>
            <person name="Yandava C."/>
            <person name="Klein B."/>
            <person name="McEwen J.G."/>
            <person name="Puccia R."/>
            <person name="Goldman G.H."/>
            <person name="Felipe M.S."/>
            <person name="Nino-Vega G."/>
            <person name="San-Blas G."/>
            <person name="Taylor J."/>
            <person name="Mendoza L."/>
            <person name="Galagan J."/>
            <person name="Nusbaum C."/>
            <person name="Birren B."/>
        </authorList>
    </citation>
    <scope>NUCLEOTIDE SEQUENCE [LARGE SCALE GENOMIC DNA]</scope>
    <source>
        <strain evidence="3">H88</strain>
    </source>
</reference>
<sequence>MPEAKRKRLKMASSVIDLLRRTIAICMARCMLLLDPVKSNSTRVQRIPPTSPLPHYSPCFFMRHPCVTRQEIGAKFMYAGSGGENTGRLRAPGHPNADSRTPGSPQAHKDGGNRIVNSIILSGVSWVARRDDKKQTSACHVRFSDRANHVSPRWDPLC</sequence>
<dbReference type="Proteomes" id="UP000008142">
    <property type="component" value="Unassembled WGS sequence"/>
</dbReference>
<dbReference type="AlphaFoldDB" id="F0UBI1"/>
<dbReference type="HOGENOM" id="CLU_1668885_0_0_1"/>
<evidence type="ECO:0000256" key="1">
    <source>
        <dbReference type="SAM" id="MobiDB-lite"/>
    </source>
</evidence>